<dbReference type="Proteomes" id="UP001596011">
    <property type="component" value="Unassembled WGS sequence"/>
</dbReference>
<sequence>MATFTQGLRQGLPRHPGGPGWPPAGAAAAPAAAEGTAAQEAAEPAPAVVAAEPAHAVSAAEPALAATAAEPAAGAAQAPAPADAVEVTVRRGLPRVAGGEPWPPTAVVRVDRSPALAVTPDAGPPAVASSTAVVDEETVAATADSPATADVPAAVGPAGPSADTVTEQVALRRGLPRIAGGEPWPPAETVTVQRRVAVAPVAATVPTATEPSRAELADGRSSAPEPAQPVPVPSAAESESAPAVQAPAAVEPVLETPAAPVSATEPARPTEPARSTVPARPTAPARPAEPAREPRRIGSRTLGEWARLLGWGLAGVVAAAGIIVLAARGVTTLPGVPEFLERYPGSYELPESAPVGFPVWANWMHYLNFFFLVLIVRTGLQVRYQKTPPAYWTPAKGGKKISINLWLHTGIDLLWLANGAAFVVLLFVTGHWIRIVPTSWEVFPNAASAMLQYLTLNWPTEHGWVNYNSLQQLMYFTVVFVAAPLAAITGLRMSEWWPKDADRLNRIYPAPVARAIHFPTMLFFVLFVIVHVTLVFATGALRNLNHMFAASDSVSWVGFAWFAGGLVVAVAAVVAARPLVIAPIASLVGKVSSR</sequence>
<evidence type="ECO:0000256" key="3">
    <source>
        <dbReference type="ARBA" id="ARBA00022692"/>
    </source>
</evidence>
<keyword evidence="2" id="KW-1003">Cell membrane</keyword>
<dbReference type="SUPFAM" id="SSF81342">
    <property type="entry name" value="Transmembrane di-heme cytochromes"/>
    <property type="match status" value="1"/>
</dbReference>
<evidence type="ECO:0000256" key="5">
    <source>
        <dbReference type="ARBA" id="ARBA00023136"/>
    </source>
</evidence>
<feature type="transmembrane region" description="Helical" evidence="7">
    <location>
        <begin position="363"/>
        <end position="384"/>
    </location>
</feature>
<evidence type="ECO:0000259" key="8">
    <source>
        <dbReference type="Pfam" id="PF01292"/>
    </source>
</evidence>
<dbReference type="PANTHER" id="PTHR30485:SF0">
    <property type="entry name" value="NI_FE-HYDROGENASE 1 B-TYPE CYTOCHROME SUBUNIT-RELATED"/>
    <property type="match status" value="1"/>
</dbReference>
<dbReference type="EMBL" id="JBHSFI010000003">
    <property type="protein sequence ID" value="MFC4628335.1"/>
    <property type="molecule type" value="Genomic_DNA"/>
</dbReference>
<feature type="region of interest" description="Disordered" evidence="6">
    <location>
        <begin position="138"/>
        <end position="164"/>
    </location>
</feature>
<keyword evidence="10" id="KW-1185">Reference proteome</keyword>
<evidence type="ECO:0000313" key="9">
    <source>
        <dbReference type="EMBL" id="MFC4628335.1"/>
    </source>
</evidence>
<evidence type="ECO:0000256" key="1">
    <source>
        <dbReference type="ARBA" id="ARBA00004651"/>
    </source>
</evidence>
<dbReference type="InterPro" id="IPR051542">
    <property type="entry name" value="Hydrogenase_cytochrome"/>
</dbReference>
<feature type="compositionally biased region" description="Low complexity" evidence="6">
    <location>
        <begin position="233"/>
        <end position="253"/>
    </location>
</feature>
<dbReference type="InterPro" id="IPR016174">
    <property type="entry name" value="Di-haem_cyt_TM"/>
</dbReference>
<feature type="transmembrane region" description="Helical" evidence="7">
    <location>
        <begin position="305"/>
        <end position="327"/>
    </location>
</feature>
<evidence type="ECO:0000256" key="6">
    <source>
        <dbReference type="SAM" id="MobiDB-lite"/>
    </source>
</evidence>
<dbReference type="InterPro" id="IPR011577">
    <property type="entry name" value="Cyt_b561_bac/Ni-Hgenase"/>
</dbReference>
<name>A0ABV9HFI8_9MICO</name>
<feature type="region of interest" description="Disordered" evidence="6">
    <location>
        <begin position="1"/>
        <end position="56"/>
    </location>
</feature>
<organism evidence="9 10">
    <name type="scientific">Promicromonospora alba</name>
    <dbReference type="NCBI Taxonomy" id="1616110"/>
    <lineage>
        <taxon>Bacteria</taxon>
        <taxon>Bacillati</taxon>
        <taxon>Actinomycetota</taxon>
        <taxon>Actinomycetes</taxon>
        <taxon>Micrococcales</taxon>
        <taxon>Promicromonosporaceae</taxon>
        <taxon>Promicromonospora</taxon>
    </lineage>
</organism>
<evidence type="ECO:0000256" key="7">
    <source>
        <dbReference type="SAM" id="Phobius"/>
    </source>
</evidence>
<reference evidence="10" key="1">
    <citation type="journal article" date="2019" name="Int. J. Syst. Evol. Microbiol.">
        <title>The Global Catalogue of Microorganisms (GCM) 10K type strain sequencing project: providing services to taxonomists for standard genome sequencing and annotation.</title>
        <authorList>
            <consortium name="The Broad Institute Genomics Platform"/>
            <consortium name="The Broad Institute Genome Sequencing Center for Infectious Disease"/>
            <person name="Wu L."/>
            <person name="Ma J."/>
        </authorList>
    </citation>
    <scope>NUCLEOTIDE SEQUENCE [LARGE SCALE GENOMIC DNA]</scope>
    <source>
        <strain evidence="10">CCUG 42722</strain>
    </source>
</reference>
<feature type="transmembrane region" description="Helical" evidence="7">
    <location>
        <begin position="405"/>
        <end position="433"/>
    </location>
</feature>
<proteinExistence type="predicted"/>
<keyword evidence="3 7" id="KW-0812">Transmembrane</keyword>
<comment type="caution">
    <text evidence="9">The sequence shown here is derived from an EMBL/GenBank/DDBJ whole genome shotgun (WGS) entry which is preliminary data.</text>
</comment>
<accession>A0ABV9HFI8</accession>
<feature type="transmembrane region" description="Helical" evidence="7">
    <location>
        <begin position="515"/>
        <end position="539"/>
    </location>
</feature>
<feature type="compositionally biased region" description="Low complexity" evidence="6">
    <location>
        <begin position="272"/>
        <end position="288"/>
    </location>
</feature>
<keyword evidence="5 7" id="KW-0472">Membrane</keyword>
<feature type="compositionally biased region" description="Low complexity" evidence="6">
    <location>
        <begin position="23"/>
        <end position="56"/>
    </location>
</feature>
<evidence type="ECO:0000256" key="4">
    <source>
        <dbReference type="ARBA" id="ARBA00022989"/>
    </source>
</evidence>
<feature type="transmembrane region" description="Helical" evidence="7">
    <location>
        <begin position="559"/>
        <end position="588"/>
    </location>
</feature>
<dbReference type="Pfam" id="PF01292">
    <property type="entry name" value="Ni_hydr_CYTB"/>
    <property type="match status" value="1"/>
</dbReference>
<evidence type="ECO:0000313" key="10">
    <source>
        <dbReference type="Proteomes" id="UP001596011"/>
    </source>
</evidence>
<gene>
    <name evidence="9" type="ORF">ACFO6V_08820</name>
</gene>
<feature type="transmembrane region" description="Helical" evidence="7">
    <location>
        <begin position="473"/>
        <end position="494"/>
    </location>
</feature>
<evidence type="ECO:0000256" key="2">
    <source>
        <dbReference type="ARBA" id="ARBA00022475"/>
    </source>
</evidence>
<comment type="subcellular location">
    <subcellularLocation>
        <location evidence="1">Cell membrane</location>
        <topology evidence="1">Multi-pass membrane protein</topology>
    </subcellularLocation>
</comment>
<dbReference type="RefSeq" id="WP_377134324.1">
    <property type="nucleotide sequence ID" value="NZ_JBHSFI010000003.1"/>
</dbReference>
<dbReference type="PANTHER" id="PTHR30485">
    <property type="entry name" value="NI/FE-HYDROGENASE 1 B-TYPE CYTOCHROME SUBUNIT"/>
    <property type="match status" value="1"/>
</dbReference>
<feature type="compositionally biased region" description="Low complexity" evidence="6">
    <location>
        <begin position="139"/>
        <end position="163"/>
    </location>
</feature>
<dbReference type="Gene3D" id="1.20.950.20">
    <property type="entry name" value="Transmembrane di-heme cytochromes, Chain C"/>
    <property type="match status" value="1"/>
</dbReference>
<feature type="region of interest" description="Disordered" evidence="6">
    <location>
        <begin position="203"/>
        <end position="297"/>
    </location>
</feature>
<feature type="domain" description="Cytochrome b561 bacterial/Ni-hydrogenase" evidence="8">
    <location>
        <begin position="357"/>
        <end position="548"/>
    </location>
</feature>
<keyword evidence="4 7" id="KW-1133">Transmembrane helix</keyword>
<protein>
    <submittedName>
        <fullName evidence="9">Cytochrome b/b6 domain-containing protein</fullName>
    </submittedName>
</protein>